<evidence type="ECO:0000259" key="1">
    <source>
        <dbReference type="Pfam" id="PF06172"/>
    </source>
</evidence>
<accession>A0ABZ3DBN6</accession>
<dbReference type="InterPro" id="IPR011051">
    <property type="entry name" value="RmlC_Cupin_sf"/>
</dbReference>
<proteinExistence type="predicted"/>
<evidence type="ECO:0000313" key="3">
    <source>
        <dbReference type="Proteomes" id="UP001449795"/>
    </source>
</evidence>
<evidence type="ECO:0000313" key="2">
    <source>
        <dbReference type="EMBL" id="XAE45120.1"/>
    </source>
</evidence>
<dbReference type="SUPFAM" id="SSF51182">
    <property type="entry name" value="RmlC-like cupins"/>
    <property type="match status" value="1"/>
</dbReference>
<sequence length="198" mass="21093">MRVGLGGFLVFSLLFSLAPGGGPRAAEKAGPMPAAARALVARHHMQPIPQEGGWFAQVLRTPEMLPGGALPARYGGRAHPLSTAIFVLETRRDFSALHRLATDEVWHFYGGDPIRMLLLYPDGRGRTVTLDGGNPLFVVPQGVWQGSMPAGPRGWSFGGTTMAPGFMPEDFVLGDRAALARAYPGFADAIARLTRGAS</sequence>
<gene>
    <name evidence="2" type="ORF">AAC691_18070</name>
</gene>
<dbReference type="InterPro" id="IPR014710">
    <property type="entry name" value="RmlC-like_jellyroll"/>
</dbReference>
<dbReference type="PANTHER" id="PTHR33387">
    <property type="entry name" value="RMLC-LIKE JELLY ROLL FOLD PROTEIN"/>
    <property type="match status" value="1"/>
</dbReference>
<dbReference type="CDD" id="cd06121">
    <property type="entry name" value="cupin_YML079wp"/>
    <property type="match status" value="1"/>
</dbReference>
<name>A0ABZ3DBN6_9PROT</name>
<organism evidence="2 3">
    <name type="scientific">Nguyenibacter vanlangensis</name>
    <dbReference type="NCBI Taxonomy" id="1216886"/>
    <lineage>
        <taxon>Bacteria</taxon>
        <taxon>Pseudomonadati</taxon>
        <taxon>Pseudomonadota</taxon>
        <taxon>Alphaproteobacteria</taxon>
        <taxon>Acetobacterales</taxon>
        <taxon>Acetobacteraceae</taxon>
        <taxon>Nguyenibacter</taxon>
    </lineage>
</organism>
<dbReference type="Gene3D" id="2.60.120.10">
    <property type="entry name" value="Jelly Rolls"/>
    <property type="match status" value="1"/>
</dbReference>
<protein>
    <submittedName>
        <fullName evidence="2">Cupin domain-containing protein</fullName>
    </submittedName>
</protein>
<dbReference type="PANTHER" id="PTHR33387:SF3">
    <property type="entry name" value="DUF985 DOMAIN-CONTAINING PROTEIN"/>
    <property type="match status" value="1"/>
</dbReference>
<dbReference type="Proteomes" id="UP001449795">
    <property type="component" value="Chromosome"/>
</dbReference>
<dbReference type="EMBL" id="CP152276">
    <property type="protein sequence ID" value="XAE45120.1"/>
    <property type="molecule type" value="Genomic_DNA"/>
</dbReference>
<dbReference type="InterPro" id="IPR039935">
    <property type="entry name" value="YML079W-like"/>
</dbReference>
<dbReference type="RefSeq" id="WP_342630266.1">
    <property type="nucleotide sequence ID" value="NZ_CP152276.1"/>
</dbReference>
<feature type="domain" description="DUF985" evidence="1">
    <location>
        <begin position="38"/>
        <end position="173"/>
    </location>
</feature>
<dbReference type="Pfam" id="PF06172">
    <property type="entry name" value="Cupin_5"/>
    <property type="match status" value="1"/>
</dbReference>
<reference evidence="2 3" key="1">
    <citation type="submission" date="2024-04" db="EMBL/GenBank/DDBJ databases">
        <title>Complete genome sequence of Nguyenibacter vanlangesis HBCM-1154, a strain capable of nitrogen fixation, IAA production, and phosphorus solubilization isolated from sugarcane soil.</title>
        <authorList>
            <person name="MY HANH P."/>
        </authorList>
    </citation>
    <scope>NUCLEOTIDE SEQUENCE [LARGE SCALE GENOMIC DNA]</scope>
    <source>
        <strain evidence="2 3">HBCM 1154</strain>
    </source>
</reference>
<keyword evidence="3" id="KW-1185">Reference proteome</keyword>
<dbReference type="InterPro" id="IPR009327">
    <property type="entry name" value="Cupin_DUF985"/>
</dbReference>